<dbReference type="InterPro" id="IPR000787">
    <property type="entry name" value="Peptidase_M29"/>
</dbReference>
<dbReference type="PANTHER" id="PTHR34448:SF3">
    <property type="entry name" value="AMINOPEPTIDASE AMPS"/>
    <property type="match status" value="1"/>
</dbReference>
<dbReference type="GO" id="GO:0006508">
    <property type="term" value="P:proteolysis"/>
    <property type="evidence" value="ECO:0007669"/>
    <property type="project" value="InterPro"/>
</dbReference>
<dbReference type="SUPFAM" id="SSF144052">
    <property type="entry name" value="Thermophilic metalloprotease-like"/>
    <property type="match status" value="1"/>
</dbReference>
<evidence type="ECO:0000256" key="1">
    <source>
        <dbReference type="ARBA" id="ARBA00022723"/>
    </source>
</evidence>
<dbReference type="GO" id="GO:0046872">
    <property type="term" value="F:metal ion binding"/>
    <property type="evidence" value="ECO:0007669"/>
    <property type="project" value="UniProtKB-KW"/>
</dbReference>
<name>A0A3E2TPS5_9FIRM</name>
<dbReference type="AlphaFoldDB" id="A0A3E2TPS5"/>
<dbReference type="PANTHER" id="PTHR34448">
    <property type="entry name" value="AMINOPEPTIDASE"/>
    <property type="match status" value="1"/>
</dbReference>
<proteinExistence type="predicted"/>
<gene>
    <name evidence="2" type="ORF">DW070_06040</name>
</gene>
<evidence type="ECO:0000313" key="3">
    <source>
        <dbReference type="Proteomes" id="UP000260773"/>
    </source>
</evidence>
<sequence length="703" mass="79916">MRKVSIVKKEVNREEVQAWVQERFELSVTRIRGIAKEHAATSPFGDYFNSQAAFILYVENIYKMRQDGGFARMTTEKLAEMNHCFYADILPEIEVWEGETGYEKSYANPQWSTAMLGAAYGPMMAWLVTEIRGLIPLAFQGRLADMTAINELFIEIYNRFENRIPERDEILQIIYWYVSDYSDQTVTGRTREKLDPALSFYRDIIMKADLTDLSYLYQYGEYISANEKSIAAYLNTLDQSVIDDMAATFVNGYVRGFELYKIDLSAKKNVQLRANIGFERVLRSTIRQFQALGLSVIVCRDAIHSINKTAGKLGLVSCSANPQYDYDHRMDKGLYLDKALCERIIGVTKSAYEQYADLAEDYAGPAWMDVFGETPFEPAAKEENIRLSDKQQKLAVRMAGQLTEIVNQYIDASAISFSIIAWPLPSIGDRFEAIMDETIKVNNLDNDLFRSIQQKMIDAIDGAEYMHITGMNGNRTDLKVALWQLQDPAKETVFENCCADVNIPVGEIFTSPVLAGTNGTLHVSSVYLNGLNYRNLSLRFEDGCVAEADCSNYEDREENQKYLRQNLLQNHETLPMGEFAIGTNTTAYAMARKFDITQLMPILIMEKTGPHFAIGDTCYSHSEDHKVYNTDGKEIVARENEKSRLRDTDPEQAYFNVHTDITIPYDEISAITACFADGRQVDIIREGKFCLEGTEVLNEPLNI</sequence>
<dbReference type="Proteomes" id="UP000260773">
    <property type="component" value="Unassembled WGS sequence"/>
</dbReference>
<keyword evidence="1" id="KW-0479">Metal-binding</keyword>
<comment type="caution">
    <text evidence="2">The sequence shown here is derived from an EMBL/GenBank/DDBJ whole genome shotgun (WGS) entry which is preliminary data.</text>
</comment>
<accession>A0A3E2TPS5</accession>
<reference evidence="2 3" key="1">
    <citation type="submission" date="2018-08" db="EMBL/GenBank/DDBJ databases">
        <title>A genome reference for cultivated species of the human gut microbiota.</title>
        <authorList>
            <person name="Zou Y."/>
            <person name="Xue W."/>
            <person name="Luo G."/>
        </authorList>
    </citation>
    <scope>NUCLEOTIDE SEQUENCE [LARGE SCALE GENOMIC DNA]</scope>
    <source>
        <strain evidence="2 3">AF45-17</strain>
    </source>
</reference>
<evidence type="ECO:0000313" key="2">
    <source>
        <dbReference type="EMBL" id="RGB80584.1"/>
    </source>
</evidence>
<protein>
    <submittedName>
        <fullName evidence="2">Leucyl aminopeptidase</fullName>
    </submittedName>
</protein>
<dbReference type="Pfam" id="PF02073">
    <property type="entry name" value="Peptidase_M29"/>
    <property type="match status" value="1"/>
</dbReference>
<organism evidence="2 3">
    <name type="scientific">Coprococcus catus</name>
    <dbReference type="NCBI Taxonomy" id="116085"/>
    <lineage>
        <taxon>Bacteria</taxon>
        <taxon>Bacillati</taxon>
        <taxon>Bacillota</taxon>
        <taxon>Clostridia</taxon>
        <taxon>Lachnospirales</taxon>
        <taxon>Lachnospiraceae</taxon>
        <taxon>Coprococcus</taxon>
    </lineage>
</organism>
<dbReference type="GO" id="GO:0004177">
    <property type="term" value="F:aminopeptidase activity"/>
    <property type="evidence" value="ECO:0007669"/>
    <property type="project" value="UniProtKB-KW"/>
</dbReference>
<keyword evidence="2" id="KW-0031">Aminopeptidase</keyword>
<dbReference type="InterPro" id="IPR052170">
    <property type="entry name" value="M29_Exopeptidase"/>
</dbReference>
<dbReference type="EMBL" id="QVEP01000010">
    <property type="protein sequence ID" value="RGB80584.1"/>
    <property type="molecule type" value="Genomic_DNA"/>
</dbReference>
<keyword evidence="2" id="KW-0378">Hydrolase</keyword>
<keyword evidence="2" id="KW-0645">Protease</keyword>